<dbReference type="RefSeq" id="WP_347605269.1">
    <property type="nucleotide sequence ID" value="NZ_JBDPZC010000001.1"/>
</dbReference>
<evidence type="ECO:0000313" key="2">
    <source>
        <dbReference type="EMBL" id="MEO3711468.1"/>
    </source>
</evidence>
<feature type="region of interest" description="Disordered" evidence="1">
    <location>
        <begin position="103"/>
        <end position="164"/>
    </location>
</feature>
<name>A0ABV0G8T0_9BURK</name>
<proteinExistence type="predicted"/>
<organism evidence="2 3">
    <name type="scientific">Roseateles flavus</name>
    <dbReference type="NCBI Taxonomy" id="3149041"/>
    <lineage>
        <taxon>Bacteria</taxon>
        <taxon>Pseudomonadati</taxon>
        <taxon>Pseudomonadota</taxon>
        <taxon>Betaproteobacteria</taxon>
        <taxon>Burkholderiales</taxon>
        <taxon>Sphaerotilaceae</taxon>
        <taxon>Roseateles</taxon>
    </lineage>
</organism>
<dbReference type="EMBL" id="JBDPZC010000001">
    <property type="protein sequence ID" value="MEO3711468.1"/>
    <property type="molecule type" value="Genomic_DNA"/>
</dbReference>
<protein>
    <submittedName>
        <fullName evidence="2">Uncharacterized protein</fullName>
    </submittedName>
</protein>
<dbReference type="Proteomes" id="UP001462640">
    <property type="component" value="Unassembled WGS sequence"/>
</dbReference>
<comment type="caution">
    <text evidence="2">The sequence shown here is derived from an EMBL/GenBank/DDBJ whole genome shotgun (WGS) entry which is preliminary data.</text>
</comment>
<reference evidence="2 3" key="1">
    <citation type="submission" date="2024-05" db="EMBL/GenBank/DDBJ databases">
        <title>Roseateles sp. 2.12 16S ribosomal RNA gene Genome sequencing and assembly.</title>
        <authorList>
            <person name="Woo H."/>
        </authorList>
    </citation>
    <scope>NUCLEOTIDE SEQUENCE [LARGE SCALE GENOMIC DNA]</scope>
    <source>
        <strain evidence="2 3">2.12</strain>
    </source>
</reference>
<gene>
    <name evidence="2" type="ORF">ABDJ40_01665</name>
</gene>
<accession>A0ABV0G8T0</accession>
<evidence type="ECO:0000313" key="3">
    <source>
        <dbReference type="Proteomes" id="UP001462640"/>
    </source>
</evidence>
<sequence length="164" mass="18211">MSPRPTDRASDIEAQDQLTELDELGGWVLAKAALDGLADMAEGRLVEDGELEKALAVVLPQPRFKDRVAWRWRQASHRPFPHAQPACRQQRLFVSYSYRTHEAMAKNTAPPPPSLPASENASGEAEGQLRGRNVQMADPSIYSFPRRKQHDGLAPSEDDLGRVS</sequence>
<evidence type="ECO:0000256" key="1">
    <source>
        <dbReference type="SAM" id="MobiDB-lite"/>
    </source>
</evidence>
<keyword evidence="3" id="KW-1185">Reference proteome</keyword>